<keyword evidence="7" id="KW-1185">Reference proteome</keyword>
<comment type="similarity">
    <text evidence="2">Belongs to the glycosyl hydrolase 43 family.</text>
</comment>
<dbReference type="PIRSF" id="PIRSF026534">
    <property type="entry name" value="Endo_alpha-L-arabinosidase"/>
    <property type="match status" value="1"/>
</dbReference>
<evidence type="ECO:0000313" key="7">
    <source>
        <dbReference type="Proteomes" id="UP000477311"/>
    </source>
</evidence>
<dbReference type="UniPathway" id="UPA00667"/>
<dbReference type="InterPro" id="IPR006710">
    <property type="entry name" value="Glyco_hydro_43"/>
</dbReference>
<evidence type="ECO:0000256" key="1">
    <source>
        <dbReference type="ARBA" id="ARBA00004834"/>
    </source>
</evidence>
<dbReference type="Gene3D" id="2.115.10.20">
    <property type="entry name" value="Glycosyl hydrolase domain, family 43"/>
    <property type="match status" value="1"/>
</dbReference>
<name>A0A6M1RG19_9BACT</name>
<evidence type="ECO:0000256" key="3">
    <source>
        <dbReference type="ARBA" id="ARBA00022801"/>
    </source>
</evidence>
<dbReference type="EMBL" id="JAAKYA010000042">
    <property type="protein sequence ID" value="NGO38998.1"/>
    <property type="molecule type" value="Genomic_DNA"/>
</dbReference>
<sequence>MRDGARWWVFGTGRGIVSLWSTNRLDWHQGPSVFREAPAWANEWVPEHRFRYWAPDVIRVGEQFYLYYSVSTWGSRQSAIGLARSRALDPEAPGGGWRDAGPVVRTTPADNYNAIDPAPFLDRDGRLWLVFGSYWSGIKLVELDPATGLRKNAGSPLVDLAWKEAIEAAALLRHGDDYFLFVNWGQCCRGTNSTYEIRVGRSRSVTGPYLDRDGRDLREGGGTLFLSGSGRFIGPGHPAFFEAEGRWWVSYHFYDAEQAGRSALDILPLEWDAEGWPMVRPRQRP</sequence>
<dbReference type="GO" id="GO:0031222">
    <property type="term" value="P:arabinan catabolic process"/>
    <property type="evidence" value="ECO:0007669"/>
    <property type="project" value="UniProtKB-UniPathway"/>
</dbReference>
<keyword evidence="4" id="KW-0326">Glycosidase</keyword>
<keyword evidence="3" id="KW-0378">Hydrolase</keyword>
<dbReference type="InterPro" id="IPR050727">
    <property type="entry name" value="GH43_arabinanases"/>
</dbReference>
<proteinExistence type="inferred from homology"/>
<dbReference type="InterPro" id="IPR023296">
    <property type="entry name" value="Glyco_hydro_beta-prop_sf"/>
</dbReference>
<dbReference type="PANTHER" id="PTHR43301">
    <property type="entry name" value="ARABINAN ENDO-1,5-ALPHA-L-ARABINOSIDASE"/>
    <property type="match status" value="1"/>
</dbReference>
<dbReference type="InterPro" id="IPR016840">
    <property type="entry name" value="Glyco_hydro_43_endo_a_Ara-ase"/>
</dbReference>
<evidence type="ECO:0000313" key="6">
    <source>
        <dbReference type="EMBL" id="NGO38998.1"/>
    </source>
</evidence>
<reference evidence="6 7" key="1">
    <citation type="submission" date="2020-02" db="EMBL/GenBank/DDBJ databases">
        <title>Draft genome sequence of Limisphaera ngatamarikiensis NGM72.4T, a thermophilic Verrucomicrobia grouped in subdivision 3.</title>
        <authorList>
            <person name="Carere C.R."/>
            <person name="Steen J."/>
            <person name="Hugenholtz P."/>
            <person name="Stott M.B."/>
        </authorList>
    </citation>
    <scope>NUCLEOTIDE SEQUENCE [LARGE SCALE GENOMIC DNA]</scope>
    <source>
        <strain evidence="6 7">NGM72.4</strain>
    </source>
</reference>
<evidence type="ECO:0000256" key="4">
    <source>
        <dbReference type="ARBA" id="ARBA00023295"/>
    </source>
</evidence>
<comment type="caution">
    <text evidence="6">The sequence shown here is derived from an EMBL/GenBank/DDBJ whole genome shotgun (WGS) entry which is preliminary data.</text>
</comment>
<evidence type="ECO:0000256" key="2">
    <source>
        <dbReference type="ARBA" id="ARBA00009865"/>
    </source>
</evidence>
<protein>
    <submittedName>
        <fullName evidence="6">Arabinan endo-1,5-alpha-L-arabinosidase</fullName>
    </submittedName>
</protein>
<dbReference type="SUPFAM" id="SSF75005">
    <property type="entry name" value="Arabinanase/levansucrase/invertase"/>
    <property type="match status" value="1"/>
</dbReference>
<feature type="site" description="Important for substrate recognition" evidence="5">
    <location>
        <position position="237"/>
    </location>
</feature>
<dbReference type="Pfam" id="PF04616">
    <property type="entry name" value="Glyco_hydro_43"/>
    <property type="match status" value="1"/>
</dbReference>
<evidence type="ECO:0000256" key="5">
    <source>
        <dbReference type="PIRSR" id="PIRSR026534-3"/>
    </source>
</evidence>
<gene>
    <name evidence="6" type="ORF">G4L39_06255</name>
</gene>
<comment type="pathway">
    <text evidence="1">Glycan metabolism; L-arabinan degradation.</text>
</comment>
<dbReference type="AlphaFoldDB" id="A0A6M1RG19"/>
<dbReference type="GO" id="GO:0046558">
    <property type="term" value="F:arabinan endo-1,5-alpha-L-arabinosidase activity"/>
    <property type="evidence" value="ECO:0007669"/>
    <property type="project" value="InterPro"/>
</dbReference>
<dbReference type="CDD" id="cd08998">
    <property type="entry name" value="GH43_Arb43a-like"/>
    <property type="match status" value="1"/>
</dbReference>
<organism evidence="6 7">
    <name type="scientific">Limisphaera ngatamarikiensis</name>
    <dbReference type="NCBI Taxonomy" id="1324935"/>
    <lineage>
        <taxon>Bacteria</taxon>
        <taxon>Pseudomonadati</taxon>
        <taxon>Verrucomicrobiota</taxon>
        <taxon>Verrucomicrobiia</taxon>
        <taxon>Limisphaerales</taxon>
        <taxon>Limisphaeraceae</taxon>
        <taxon>Limisphaera</taxon>
    </lineage>
</organism>
<feature type="site" description="Important for catalytic activity, responsible for pKa modulation of the active site Glu and correct orientation of both the proton donor and substrate" evidence="5">
    <location>
        <position position="116"/>
    </location>
</feature>
<dbReference type="Proteomes" id="UP000477311">
    <property type="component" value="Unassembled WGS sequence"/>
</dbReference>
<accession>A0A6M1RG19</accession>
<dbReference type="PANTHER" id="PTHR43301:SF3">
    <property type="entry name" value="ARABINAN ENDO-1,5-ALPHA-L-ARABINOSIDASE A-RELATED"/>
    <property type="match status" value="1"/>
</dbReference>